<sequence>MYELVTFDIFDTLLHRKLRAPVDVFEAVRAAVMQENIALLHHDLLVTFSHHRIQAEKEAREIRAELAGEEGEITFTEIYDRYEALTGCGGELRQLLQAKELELEQEFLFASEAGLRTYDELRAKAKRIALVSDMYLPSSWLKTVLQEKGFQGLSDVKIFVSGEFRKSKHSGALYQEVSRSLNVSFSGSWLHVGDNVWADIEQAKKYSLATHLADWAKVDNRPLWSKCTRNEYLVNSVVDFLATPQSRQFVPQEAYASIGYRIFGPLIFGFTIWLLWKIKETKVEHVAFVARDGWLPHKLFEIVKQDAELGNVSSSYLHFSRSVGHQIGLKEWDLDKTWVPFGGKVSRPIEQYLDTVGYDARKIPHLLEQFGLVLGQPVPPEKINDSRAMVATTFDLGLKTSSERRKKFRHYFEKHFSPEVKTGLVDIGWNGNTQRYLFGVLDHTYSKENVIGLYLGLHSSAVTNKNLGFIMHGWLSQYGSHPQIQDYLLTGGVELLEFALTADHGTTLGYEISAEGEIVPKLEDILPEESDYREKAMRVQQGVIKFVEDNKYLLKIYSPEVISSLAWASPFQRLVTNPQQDELDLLAGLSHSDTAGVTSTRLVLAARQPDNIRKSKRQMRLARDNAFWKVAFDRLNK</sequence>
<dbReference type="RefSeq" id="WP_269833826.1">
    <property type="nucleotide sequence ID" value="NZ_JAPZLN010000005.1"/>
</dbReference>
<protein>
    <recommendedName>
        <fullName evidence="3">HAD family hydrolase</fullName>
    </recommendedName>
</protein>
<proteinExistence type="predicted"/>
<dbReference type="Pfam" id="PF00702">
    <property type="entry name" value="Hydrolase"/>
    <property type="match status" value="1"/>
</dbReference>
<dbReference type="EMBL" id="JAPZLR010000004">
    <property type="protein sequence ID" value="MCZ7937472.1"/>
    <property type="molecule type" value="Genomic_DNA"/>
</dbReference>
<accession>A0A9X3KMK1</accession>
<dbReference type="Proteomes" id="UP001151018">
    <property type="component" value="Unassembled WGS sequence"/>
</dbReference>
<dbReference type="Gene3D" id="1.10.150.400">
    <property type="match status" value="1"/>
</dbReference>
<dbReference type="InterPro" id="IPR023214">
    <property type="entry name" value="HAD_sf"/>
</dbReference>
<reference evidence="1" key="1">
    <citation type="submission" date="2022-12" db="EMBL/GenBank/DDBJ databases">
        <title>Draft genome sequences of 22 rhizogenic Agrobacterium biovar 1 strains, the causative agent of hairy root disease.</title>
        <authorList>
            <person name="Kim N."/>
            <person name="Vargas P."/>
            <person name="Rediers H."/>
        </authorList>
    </citation>
    <scope>NUCLEOTIDE SEQUENCE</scope>
    <source>
        <strain evidence="1">ST15.13.006</strain>
    </source>
</reference>
<evidence type="ECO:0008006" key="3">
    <source>
        <dbReference type="Google" id="ProtNLM"/>
    </source>
</evidence>
<evidence type="ECO:0000313" key="1">
    <source>
        <dbReference type="EMBL" id="MCZ7937472.1"/>
    </source>
</evidence>
<organism evidence="1 2">
    <name type="scientific">Agrobacterium salinitolerans</name>
    <dbReference type="NCBI Taxonomy" id="1183413"/>
    <lineage>
        <taxon>Bacteria</taxon>
        <taxon>Pseudomonadati</taxon>
        <taxon>Pseudomonadota</taxon>
        <taxon>Alphaproteobacteria</taxon>
        <taxon>Hyphomicrobiales</taxon>
        <taxon>Rhizobiaceae</taxon>
        <taxon>Rhizobium/Agrobacterium group</taxon>
        <taxon>Agrobacterium</taxon>
    </lineage>
</organism>
<gene>
    <name evidence="1" type="ORF">O9X88_07920</name>
</gene>
<dbReference type="Gene3D" id="3.40.50.1000">
    <property type="entry name" value="HAD superfamily/HAD-like"/>
    <property type="match status" value="1"/>
</dbReference>
<dbReference type="SUPFAM" id="SSF56784">
    <property type="entry name" value="HAD-like"/>
    <property type="match status" value="1"/>
</dbReference>
<comment type="caution">
    <text evidence="1">The sequence shown here is derived from an EMBL/GenBank/DDBJ whole genome shotgun (WGS) entry which is preliminary data.</text>
</comment>
<evidence type="ECO:0000313" key="2">
    <source>
        <dbReference type="Proteomes" id="UP001151018"/>
    </source>
</evidence>
<dbReference type="InterPro" id="IPR036412">
    <property type="entry name" value="HAD-like_sf"/>
</dbReference>
<dbReference type="GeneID" id="79864789"/>
<name>A0A9X3KMK1_9HYPH</name>
<dbReference type="AlphaFoldDB" id="A0A9X3KMK1"/>